<keyword evidence="9" id="KW-1185">Reference proteome</keyword>
<dbReference type="OrthoDB" id="972983at2"/>
<dbReference type="PANTHER" id="PTHR32309:SF31">
    <property type="entry name" value="CAPSULAR EXOPOLYSACCHARIDE FAMILY"/>
    <property type="match status" value="1"/>
</dbReference>
<protein>
    <submittedName>
        <fullName evidence="8">Lipopolysaccharide biosynthesis protein</fullName>
    </submittedName>
</protein>
<keyword evidence="4 6" id="KW-1133">Transmembrane helix</keyword>
<sequence length="715" mass="81650">MEFVSFLKVLWKHKNLLIIIPLVTIIISYFLVKNLADKYVSKSQIATGIIDESRHLLDKESNSAAQAQQITQSFSNLIEIMKLKKLINQVSYQLILNDLTNHTPFKPYSKLFLSMNAGAKKHAIEVFKGKFQRMEPMDYYNKDENGLNELLRSMKYDERSLREDILIVRDEDSDFISVSYESANPQLSAFVVNVLCREFISYYTNTIKQNETDAVTFLAKLMEEKRNALNNKTAQLQQYKIANGVLNLEEQSKGIFDQMMVYNDRKQQAQKDVASYNGALANINNKFDPKDRSYIEASLSKYNTAVVGTQEQLHLLTDKYVRSNFAPQYKVQIDSLTKQLTQQINLTSDKYITNPLTGKDALVTQKLTLEVSRDLAKYSIVAISTALNQLNAKFNRLVPFDATVKTYNFELDIASKEYLEVLNKYNETNLKSTFSIKLRQVDYATPDAAEPSKKMLLIILSGFAAFAFCIIALFVLYFFDDTIKQPAELVNQTNLPSLGYLNAVTGGTLDLKKLWDVEHREKMKHFKELIRSIRFEVDQELKGEKVLAITSLAHHEGKTVLAISLAYSYAMINKKVLLIDGNFGNPTITNTAQPRLYIEDYFKNNPDNYEAFSGATTVLGNHGGDVTLLEVSDEKFIRSRFNELKTKYDIIIIETPALSTLNKSKEWILFANKTIAVFEANKGVKKSQRNDLNYLRNLNDKFAGWILNKADIPEN</sequence>
<dbReference type="RefSeq" id="WP_128534787.1">
    <property type="nucleotide sequence ID" value="NZ_SBIW01000007.1"/>
</dbReference>
<dbReference type="AlphaFoldDB" id="A0A444ML75"/>
<reference evidence="8 9" key="1">
    <citation type="submission" date="2019-01" db="EMBL/GenBank/DDBJ databases">
        <title>Mucilaginibacter antarcticum sp. nov., isolated from antarctic soil.</title>
        <authorList>
            <person name="Yan Y.-Q."/>
            <person name="Du Z.-J."/>
        </authorList>
    </citation>
    <scope>NUCLEOTIDE SEQUENCE [LARGE SCALE GENOMIC DNA]</scope>
    <source>
        <strain evidence="8 9">F01003</strain>
    </source>
</reference>
<evidence type="ECO:0000256" key="3">
    <source>
        <dbReference type="ARBA" id="ARBA00022692"/>
    </source>
</evidence>
<gene>
    <name evidence="8" type="ORF">EPL05_14945</name>
</gene>
<comment type="caution">
    <text evidence="8">The sequence shown here is derived from an EMBL/GenBank/DDBJ whole genome shotgun (WGS) entry which is preliminary data.</text>
</comment>
<dbReference type="InterPro" id="IPR003856">
    <property type="entry name" value="LPS_length_determ_N"/>
</dbReference>
<comment type="subcellular location">
    <subcellularLocation>
        <location evidence="1">Cell membrane</location>
        <topology evidence="1">Multi-pass membrane protein</topology>
    </subcellularLocation>
</comment>
<dbReference type="SUPFAM" id="SSF52540">
    <property type="entry name" value="P-loop containing nucleoside triphosphate hydrolases"/>
    <property type="match status" value="1"/>
</dbReference>
<keyword evidence="5 6" id="KW-0472">Membrane</keyword>
<keyword evidence="2" id="KW-1003">Cell membrane</keyword>
<accession>A0A444ML75</accession>
<dbReference type="InterPro" id="IPR027417">
    <property type="entry name" value="P-loop_NTPase"/>
</dbReference>
<dbReference type="PANTHER" id="PTHR32309">
    <property type="entry name" value="TYROSINE-PROTEIN KINASE"/>
    <property type="match status" value="1"/>
</dbReference>
<dbReference type="GO" id="GO:0005886">
    <property type="term" value="C:plasma membrane"/>
    <property type="evidence" value="ECO:0007669"/>
    <property type="project" value="UniProtKB-SubCell"/>
</dbReference>
<evidence type="ECO:0000256" key="5">
    <source>
        <dbReference type="ARBA" id="ARBA00023136"/>
    </source>
</evidence>
<evidence type="ECO:0000313" key="9">
    <source>
        <dbReference type="Proteomes" id="UP000286701"/>
    </source>
</evidence>
<evidence type="ECO:0000256" key="1">
    <source>
        <dbReference type="ARBA" id="ARBA00004651"/>
    </source>
</evidence>
<dbReference type="Proteomes" id="UP000286701">
    <property type="component" value="Unassembled WGS sequence"/>
</dbReference>
<evidence type="ECO:0000256" key="6">
    <source>
        <dbReference type="SAM" id="Phobius"/>
    </source>
</evidence>
<dbReference type="EMBL" id="SBIW01000007">
    <property type="protein sequence ID" value="RWY50057.1"/>
    <property type="molecule type" value="Genomic_DNA"/>
</dbReference>
<evidence type="ECO:0000256" key="2">
    <source>
        <dbReference type="ARBA" id="ARBA00022475"/>
    </source>
</evidence>
<evidence type="ECO:0000259" key="7">
    <source>
        <dbReference type="Pfam" id="PF02706"/>
    </source>
</evidence>
<feature type="transmembrane region" description="Helical" evidence="6">
    <location>
        <begin position="456"/>
        <end position="479"/>
    </location>
</feature>
<evidence type="ECO:0000313" key="8">
    <source>
        <dbReference type="EMBL" id="RWY50057.1"/>
    </source>
</evidence>
<keyword evidence="3 6" id="KW-0812">Transmembrane</keyword>
<proteinExistence type="predicted"/>
<feature type="transmembrane region" description="Helical" evidence="6">
    <location>
        <begin position="15"/>
        <end position="32"/>
    </location>
</feature>
<feature type="domain" description="Polysaccharide chain length determinant N-terminal" evidence="7">
    <location>
        <begin position="4"/>
        <end position="94"/>
    </location>
</feature>
<evidence type="ECO:0000256" key="4">
    <source>
        <dbReference type="ARBA" id="ARBA00022989"/>
    </source>
</evidence>
<dbReference type="Gene3D" id="3.40.50.300">
    <property type="entry name" value="P-loop containing nucleotide triphosphate hydrolases"/>
    <property type="match status" value="1"/>
</dbReference>
<name>A0A444ML75_9SPHI</name>
<dbReference type="InterPro" id="IPR050445">
    <property type="entry name" value="Bact_polysacc_biosynth/exp"/>
</dbReference>
<organism evidence="8 9">
    <name type="scientific">Mucilaginibacter gilvus</name>
    <dbReference type="NCBI Taxonomy" id="2305909"/>
    <lineage>
        <taxon>Bacteria</taxon>
        <taxon>Pseudomonadati</taxon>
        <taxon>Bacteroidota</taxon>
        <taxon>Sphingobacteriia</taxon>
        <taxon>Sphingobacteriales</taxon>
        <taxon>Sphingobacteriaceae</taxon>
        <taxon>Mucilaginibacter</taxon>
    </lineage>
</organism>
<dbReference type="Pfam" id="PF02706">
    <property type="entry name" value="Wzz"/>
    <property type="match status" value="1"/>
</dbReference>